<accession>A0A1T4Z8N4</accession>
<proteinExistence type="predicted"/>
<evidence type="ECO:0000313" key="2">
    <source>
        <dbReference type="EMBL" id="SKB10223.1"/>
    </source>
</evidence>
<evidence type="ECO:0000313" key="3">
    <source>
        <dbReference type="Proteomes" id="UP000191040"/>
    </source>
</evidence>
<gene>
    <name evidence="2" type="ORF">SAMN06295964_3186</name>
</gene>
<evidence type="ECO:0000256" key="1">
    <source>
        <dbReference type="SAM" id="Phobius"/>
    </source>
</evidence>
<name>A0A1T4Z8N4_9ACTN</name>
<protein>
    <submittedName>
        <fullName evidence="2">Uncharacterized membrane protein</fullName>
    </submittedName>
</protein>
<dbReference type="AlphaFoldDB" id="A0A1T4Z8N4"/>
<keyword evidence="1" id="KW-1133">Transmembrane helix</keyword>
<organism evidence="2 3">
    <name type="scientific">Aeromicrobium choanae</name>
    <dbReference type="NCBI Taxonomy" id="1736691"/>
    <lineage>
        <taxon>Bacteria</taxon>
        <taxon>Bacillati</taxon>
        <taxon>Actinomycetota</taxon>
        <taxon>Actinomycetes</taxon>
        <taxon>Propionibacteriales</taxon>
        <taxon>Nocardioidaceae</taxon>
        <taxon>Aeromicrobium</taxon>
    </lineage>
</organism>
<sequence>MAQATLTVWKFATPEGAERASETLQRLSRENVITLHDAATVSWPEGAKRPKTHQLHSTTGSGALGGSFWGMLFGLIFFVPLLGAAIGAATGALAGSLTDVGIDDGFINRIRDEVTPGTSALFVLTSDTVLDKVKQAFTDLGPSELVFTNLSSEQERALREVFGAE</sequence>
<dbReference type="RefSeq" id="WP_078701056.1">
    <property type="nucleotide sequence ID" value="NZ_LT796768.1"/>
</dbReference>
<feature type="transmembrane region" description="Helical" evidence="1">
    <location>
        <begin position="68"/>
        <end position="89"/>
    </location>
</feature>
<keyword evidence="1" id="KW-0472">Membrane</keyword>
<dbReference type="STRING" id="1736691.SAMN06295964_3186"/>
<dbReference type="Proteomes" id="UP000191040">
    <property type="component" value="Chromosome I"/>
</dbReference>
<dbReference type="Pfam" id="PF06897">
    <property type="entry name" value="DUF1269"/>
    <property type="match status" value="1"/>
</dbReference>
<reference evidence="3" key="1">
    <citation type="submission" date="2017-02" db="EMBL/GenBank/DDBJ databases">
        <authorList>
            <person name="Varghese N."/>
            <person name="Submissions S."/>
        </authorList>
    </citation>
    <scope>NUCLEOTIDE SEQUENCE [LARGE SCALE GENOMIC DNA]</scope>
    <source>
        <strain evidence="3">9H-4</strain>
    </source>
</reference>
<dbReference type="OrthoDB" id="5244321at2"/>
<keyword evidence="1" id="KW-0812">Transmembrane</keyword>
<dbReference type="EMBL" id="LT796768">
    <property type="protein sequence ID" value="SKB10223.1"/>
    <property type="molecule type" value="Genomic_DNA"/>
</dbReference>
<dbReference type="InterPro" id="IPR009200">
    <property type="entry name" value="DUF1269_membrane"/>
</dbReference>
<keyword evidence="3" id="KW-1185">Reference proteome</keyword>